<proteinExistence type="inferred from homology"/>
<dbReference type="CDD" id="cd13957">
    <property type="entry name" value="PT_UbiA_Cox10"/>
    <property type="match status" value="1"/>
</dbReference>
<dbReference type="EC" id="2.5.1.-" evidence="8"/>
<dbReference type="AlphaFoldDB" id="A0A160VJ35"/>
<evidence type="ECO:0000256" key="6">
    <source>
        <dbReference type="ARBA" id="ARBA00023136"/>
    </source>
</evidence>
<evidence type="ECO:0000256" key="1">
    <source>
        <dbReference type="ARBA" id="ARBA00004141"/>
    </source>
</evidence>
<feature type="transmembrane region" description="Helical" evidence="7">
    <location>
        <begin position="120"/>
        <end position="136"/>
    </location>
</feature>
<feature type="transmembrane region" description="Helical" evidence="7">
    <location>
        <begin position="48"/>
        <end position="69"/>
    </location>
</feature>
<dbReference type="GO" id="GO:0008495">
    <property type="term" value="F:protoheme IX farnesyltransferase activity"/>
    <property type="evidence" value="ECO:0007669"/>
    <property type="project" value="InterPro"/>
</dbReference>
<dbReference type="HAMAP" id="MF_00154">
    <property type="entry name" value="CyoE_CtaB"/>
    <property type="match status" value="1"/>
</dbReference>
<keyword evidence="2 8" id="KW-0808">Transferase</keyword>
<dbReference type="InterPro" id="IPR000537">
    <property type="entry name" value="UbiA_prenyltransferase"/>
</dbReference>
<dbReference type="PANTHER" id="PTHR43448">
    <property type="entry name" value="PROTOHEME IX FARNESYLTRANSFERASE, MITOCHONDRIAL"/>
    <property type="match status" value="1"/>
</dbReference>
<protein>
    <submittedName>
        <fullName evidence="8">Heme O synthase, protoheme IX farnesyltransferase COX10-CtaB</fullName>
        <ecNumber evidence="8">2.5.1.-</ecNumber>
    </submittedName>
</protein>
<keyword evidence="6 7" id="KW-0472">Membrane</keyword>
<dbReference type="InterPro" id="IPR006369">
    <property type="entry name" value="Protohaem_IX_farnesylTrfase"/>
</dbReference>
<evidence type="ECO:0000256" key="4">
    <source>
        <dbReference type="ARBA" id="ARBA00022989"/>
    </source>
</evidence>
<reference evidence="8" key="1">
    <citation type="submission" date="2015-10" db="EMBL/GenBank/DDBJ databases">
        <authorList>
            <person name="Gilbert D.G."/>
        </authorList>
    </citation>
    <scope>NUCLEOTIDE SEQUENCE</scope>
</reference>
<feature type="transmembrane region" description="Helical" evidence="7">
    <location>
        <begin position="218"/>
        <end position="235"/>
    </location>
</feature>
<name>A0A160VJ35_9ZZZZ</name>
<feature type="transmembrane region" description="Helical" evidence="7">
    <location>
        <begin position="12"/>
        <end position="36"/>
    </location>
</feature>
<evidence type="ECO:0000256" key="3">
    <source>
        <dbReference type="ARBA" id="ARBA00022692"/>
    </source>
</evidence>
<keyword evidence="3 7" id="KW-0812">Transmembrane</keyword>
<feature type="transmembrane region" description="Helical" evidence="7">
    <location>
        <begin position="271"/>
        <end position="289"/>
    </location>
</feature>
<dbReference type="GO" id="GO:0016020">
    <property type="term" value="C:membrane"/>
    <property type="evidence" value="ECO:0007669"/>
    <property type="project" value="UniProtKB-SubCell"/>
</dbReference>
<feature type="transmembrane region" description="Helical" evidence="7">
    <location>
        <begin position="90"/>
        <end position="114"/>
    </location>
</feature>
<dbReference type="Pfam" id="PF01040">
    <property type="entry name" value="UbiA"/>
    <property type="match status" value="1"/>
</dbReference>
<dbReference type="EMBL" id="FAXC01000200">
    <property type="protein sequence ID" value="CUV09204.1"/>
    <property type="molecule type" value="Genomic_DNA"/>
</dbReference>
<gene>
    <name evidence="8" type="ORF">MGWOODY_Mmi472</name>
</gene>
<dbReference type="Gene3D" id="1.10.357.140">
    <property type="entry name" value="UbiA prenyltransferase"/>
    <property type="match status" value="1"/>
</dbReference>
<feature type="transmembrane region" description="Helical" evidence="7">
    <location>
        <begin position="168"/>
        <end position="192"/>
    </location>
</feature>
<evidence type="ECO:0000256" key="5">
    <source>
        <dbReference type="ARBA" id="ARBA00023133"/>
    </source>
</evidence>
<dbReference type="GO" id="GO:0006784">
    <property type="term" value="P:heme A biosynthetic process"/>
    <property type="evidence" value="ECO:0007669"/>
    <property type="project" value="TreeGrafter"/>
</dbReference>
<dbReference type="PANTHER" id="PTHR43448:SF2">
    <property type="entry name" value="PROTOHEME IX FARNESYLTRANSFERASE, MITOCHONDRIAL"/>
    <property type="match status" value="1"/>
</dbReference>
<dbReference type="InterPro" id="IPR044878">
    <property type="entry name" value="UbiA_sf"/>
</dbReference>
<feature type="transmembrane region" description="Helical" evidence="7">
    <location>
        <begin position="241"/>
        <end position="259"/>
    </location>
</feature>
<accession>A0A160VJ35</accession>
<dbReference type="GO" id="GO:0005739">
    <property type="term" value="C:mitochondrion"/>
    <property type="evidence" value="ECO:0007669"/>
    <property type="project" value="TreeGrafter"/>
</dbReference>
<comment type="subcellular location">
    <subcellularLocation>
        <location evidence="1">Membrane</location>
        <topology evidence="1">Multi-pass membrane protein</topology>
    </subcellularLocation>
</comment>
<dbReference type="NCBIfam" id="TIGR01473">
    <property type="entry name" value="cyoE_ctaB"/>
    <property type="match status" value="1"/>
</dbReference>
<evidence type="ECO:0000256" key="2">
    <source>
        <dbReference type="ARBA" id="ARBA00022679"/>
    </source>
</evidence>
<feature type="transmembrane region" description="Helical" evidence="7">
    <location>
        <begin position="141"/>
        <end position="162"/>
    </location>
</feature>
<evidence type="ECO:0000256" key="7">
    <source>
        <dbReference type="SAM" id="Phobius"/>
    </source>
</evidence>
<sequence>MKRIPQKAETLFGAYLELTKPSITFLILVSTALGYYLGGDGITDYKQFLITLIGSCLVSSGAGALNHFAELESDQMMDRTKYRPLPSGMILPGNAMAFGIALTLIGTGLLYIFINQLTSILALSTALLYLFIYTPLKKLTWLNTSIGAIPGSIPPLGGWVAATGKLDAEAWILFAILFFWQHPHFYAIALMFREDYKKANLKMLPVLELDGKRTNRQIIWHSLLLIPVSVMPSYIGILGMTYFWGALILSVGYMAAGFPLIKNYSLDNARLLLKISVFYLPALFGMIILDKIV</sequence>
<keyword evidence="4 7" id="KW-1133">Transmembrane helix</keyword>
<organism evidence="8">
    <name type="scientific">hydrothermal vent metagenome</name>
    <dbReference type="NCBI Taxonomy" id="652676"/>
    <lineage>
        <taxon>unclassified sequences</taxon>
        <taxon>metagenomes</taxon>
        <taxon>ecological metagenomes</taxon>
    </lineage>
</organism>
<evidence type="ECO:0000313" key="8">
    <source>
        <dbReference type="EMBL" id="CUV09204.1"/>
    </source>
</evidence>
<keyword evidence="5" id="KW-0350">Heme biosynthesis</keyword>